<sequence length="533" mass="60011">MAFKFKKAGFTEIPEKDRIPFAQKLAFAMGTNTEWIGSSLVTSTLWMPFFNIGLEISPIVLGIILMIMRAWDAISDPLVGNFSDNARTRWGRRRPFIFLASLTTAALFPFIWNFPESVINGSSWLVQIADYIPFLSDELSNQDKASFVYLTAIGLIYFTSFTCWSMPYYGLQLELTPNYDERTRLTVVMTFVSKILSFFAGWAFVAIVFVGTIAKGDMSSLEGKPQWIQSMVAGIQPMLTSFTGDHLDDKPIVLGMKILCWFFALLLLIFGIMPGLFVKERYYDKEASQQKPESFWKSIKESATCKPLWSLISVSFFLVMGYASIGGLGTYVIIYYVCDGDMLQAGVITGLKGSVLAVTGIALLPFFTWLGEKLDKRKAVIIMLGTCIFGHLLNYFLMTPSMPYLLIIAGFFESTAIGAVWLFLPSMKADVADWDEVDTKRRREGSINAFYSWFIKTSLVVSMGIGGAVLEYSGYDASLDHQAVAVVDKMFHLYLILPAIMWGVALLSIWYYPLSRERAASIRKELEKRRGYV</sequence>
<comment type="caution">
    <text evidence="3">The sequence shown here is derived from an EMBL/GenBank/DDBJ whole genome shotgun (WGS) entry which is preliminary data.</text>
</comment>
<proteinExistence type="inferred from homology"/>
<feature type="transmembrane region" description="Helical" evidence="2">
    <location>
        <begin position="191"/>
        <end position="214"/>
    </location>
</feature>
<dbReference type="PANTHER" id="PTHR11328:SF24">
    <property type="entry name" value="MAJOR FACILITATOR SUPERFAMILY (MFS) PROFILE DOMAIN-CONTAINING PROTEIN"/>
    <property type="match status" value="1"/>
</dbReference>
<evidence type="ECO:0000313" key="3">
    <source>
        <dbReference type="EMBL" id="MDQ8207992.1"/>
    </source>
</evidence>
<keyword evidence="2" id="KW-1133">Transmembrane helix</keyword>
<dbReference type="Proteomes" id="UP001225316">
    <property type="component" value="Unassembled WGS sequence"/>
</dbReference>
<feature type="transmembrane region" description="Helical" evidence="2">
    <location>
        <begin position="45"/>
        <end position="68"/>
    </location>
</feature>
<dbReference type="Pfam" id="PF13347">
    <property type="entry name" value="MFS_2"/>
    <property type="match status" value="1"/>
</dbReference>
<dbReference type="PANTHER" id="PTHR11328">
    <property type="entry name" value="MAJOR FACILITATOR SUPERFAMILY DOMAIN-CONTAINING PROTEIN"/>
    <property type="match status" value="1"/>
</dbReference>
<dbReference type="InterPro" id="IPR036259">
    <property type="entry name" value="MFS_trans_sf"/>
</dbReference>
<accession>A0ABU1AWL6</accession>
<feature type="transmembrane region" description="Helical" evidence="2">
    <location>
        <begin position="404"/>
        <end position="424"/>
    </location>
</feature>
<evidence type="ECO:0000256" key="2">
    <source>
        <dbReference type="SAM" id="Phobius"/>
    </source>
</evidence>
<reference evidence="3 4" key="1">
    <citation type="submission" date="2023-04" db="EMBL/GenBank/DDBJ databases">
        <title>A novel bacteria isolated from coastal sediment.</title>
        <authorList>
            <person name="Liu X.-J."/>
            <person name="Du Z.-J."/>
        </authorList>
    </citation>
    <scope>NUCLEOTIDE SEQUENCE [LARGE SCALE GENOMIC DNA]</scope>
    <source>
        <strain evidence="3 4">SDUM461003</strain>
    </source>
</reference>
<dbReference type="RefSeq" id="WP_308950374.1">
    <property type="nucleotide sequence ID" value="NZ_JARXHW010000022.1"/>
</dbReference>
<evidence type="ECO:0000313" key="4">
    <source>
        <dbReference type="Proteomes" id="UP001225316"/>
    </source>
</evidence>
<feature type="transmembrane region" description="Helical" evidence="2">
    <location>
        <begin position="450"/>
        <end position="470"/>
    </location>
</feature>
<name>A0ABU1AWL6_9BACT</name>
<feature type="transmembrane region" description="Helical" evidence="2">
    <location>
        <begin position="147"/>
        <end position="171"/>
    </location>
</feature>
<feature type="transmembrane region" description="Helical" evidence="2">
    <location>
        <begin position="96"/>
        <end position="114"/>
    </location>
</feature>
<keyword evidence="2" id="KW-0812">Transmembrane</keyword>
<protein>
    <submittedName>
        <fullName evidence="3">MFS transporter</fullName>
    </submittedName>
</protein>
<feature type="transmembrane region" description="Helical" evidence="2">
    <location>
        <begin position="490"/>
        <end position="514"/>
    </location>
</feature>
<feature type="transmembrane region" description="Helical" evidence="2">
    <location>
        <begin position="343"/>
        <end position="367"/>
    </location>
</feature>
<feature type="transmembrane region" description="Helical" evidence="2">
    <location>
        <begin position="252"/>
        <end position="278"/>
    </location>
</feature>
<evidence type="ECO:0000256" key="1">
    <source>
        <dbReference type="ARBA" id="ARBA00009617"/>
    </source>
</evidence>
<dbReference type="InterPro" id="IPR039672">
    <property type="entry name" value="MFS_2"/>
</dbReference>
<comment type="similarity">
    <text evidence="1">Belongs to the sodium:galactoside symporter (TC 2.A.2) family.</text>
</comment>
<dbReference type="SUPFAM" id="SSF103473">
    <property type="entry name" value="MFS general substrate transporter"/>
    <property type="match status" value="1"/>
</dbReference>
<dbReference type="EMBL" id="JARXHW010000022">
    <property type="protein sequence ID" value="MDQ8207992.1"/>
    <property type="molecule type" value="Genomic_DNA"/>
</dbReference>
<organism evidence="3 4">
    <name type="scientific">Thalassobacterium maritimum</name>
    <dbReference type="NCBI Taxonomy" id="3041265"/>
    <lineage>
        <taxon>Bacteria</taxon>
        <taxon>Pseudomonadati</taxon>
        <taxon>Verrucomicrobiota</taxon>
        <taxon>Opitutia</taxon>
        <taxon>Puniceicoccales</taxon>
        <taxon>Coraliomargaritaceae</taxon>
        <taxon>Thalassobacterium</taxon>
    </lineage>
</organism>
<feature type="transmembrane region" description="Helical" evidence="2">
    <location>
        <begin position="379"/>
        <end position="398"/>
    </location>
</feature>
<keyword evidence="4" id="KW-1185">Reference proteome</keyword>
<keyword evidence="2" id="KW-0472">Membrane</keyword>
<gene>
    <name evidence="3" type="ORF">QEH52_10755</name>
</gene>
<dbReference type="Gene3D" id="1.20.1250.20">
    <property type="entry name" value="MFS general substrate transporter like domains"/>
    <property type="match status" value="1"/>
</dbReference>
<feature type="transmembrane region" description="Helical" evidence="2">
    <location>
        <begin position="308"/>
        <end position="337"/>
    </location>
</feature>